<dbReference type="AlphaFoldDB" id="W6AAZ0"/>
<dbReference type="eggNOG" id="COG4508">
    <property type="taxonomic scope" value="Bacteria"/>
</dbReference>
<dbReference type="InterPro" id="IPR014871">
    <property type="entry name" value="dUTPase/dCTP_pyrophosphatase"/>
</dbReference>
<reference evidence="1 2" key="1">
    <citation type="journal article" date="2014" name="Genome Biol. Evol.">
        <title>Molecular evolution of the substrate utilization strategies and putative virulence factors in mosquito-associated Spiroplasma species.</title>
        <authorList>
            <person name="Chang T.H."/>
            <person name="Lo W.S."/>
            <person name="Ku C."/>
            <person name="Chen L.L."/>
            <person name="Kuo C.H."/>
        </authorList>
    </citation>
    <scope>NUCLEOTIDE SEQUENCE [LARGE SCALE GENOMIC DNA]</scope>
    <source>
        <strain evidence="1">Ar-1343</strain>
    </source>
</reference>
<dbReference type="Proteomes" id="UP000019265">
    <property type="component" value="Chromosome"/>
</dbReference>
<evidence type="ECO:0000313" key="1">
    <source>
        <dbReference type="EMBL" id="AHI54025.1"/>
    </source>
</evidence>
<keyword evidence="2" id="KW-1185">Reference proteome</keyword>
<name>W6AAZ0_9MOLU</name>
<dbReference type="CDD" id="cd11527">
    <property type="entry name" value="NTP-PPase_dUTPase"/>
    <property type="match status" value="1"/>
</dbReference>
<dbReference type="EMBL" id="CP006934">
    <property type="protein sequence ID" value="AHI54025.1"/>
    <property type="molecule type" value="Genomic_DNA"/>
</dbReference>
<evidence type="ECO:0000313" key="2">
    <source>
        <dbReference type="Proteomes" id="UP000019265"/>
    </source>
</evidence>
<dbReference type="HOGENOM" id="CLU_105318_0_0_14"/>
<proteinExistence type="predicted"/>
<dbReference type="STRING" id="1276257.SSABA_v1c06230"/>
<dbReference type="InterPro" id="IPR016947">
    <property type="entry name" value="UCP030140"/>
</dbReference>
<protein>
    <submittedName>
        <fullName evidence="1">dUTP diphosphatase</fullName>
    </submittedName>
</protein>
<accession>W6AAZ0</accession>
<dbReference type="PATRIC" id="fig|1276257.3.peg.633"/>
<organism evidence="1 2">
    <name type="scientific">Spiroplasma sabaudiense Ar-1343</name>
    <dbReference type="NCBI Taxonomy" id="1276257"/>
    <lineage>
        <taxon>Bacteria</taxon>
        <taxon>Bacillati</taxon>
        <taxon>Mycoplasmatota</taxon>
        <taxon>Mollicutes</taxon>
        <taxon>Entomoplasmatales</taxon>
        <taxon>Spiroplasmataceae</taxon>
        <taxon>Spiroplasma</taxon>
    </lineage>
</organism>
<dbReference type="Pfam" id="PF08761">
    <property type="entry name" value="dUTPase_2"/>
    <property type="match status" value="1"/>
</dbReference>
<dbReference type="KEGG" id="ssab:SSABA_v1c06230"/>
<sequence length="168" mass="19973">MLKPEILHFLAQQQRRLDDFIYKKKNIKFDSTISNKKIIAFFVELGEFINEEKSFKFWSQKPSSERSVLLEEYIDGIHFIVSIGNEVGYNFLEYPAATFNKNLSIEIIYFNIIQSLASYILDKTVFNYQNLLRDFLTISQAFDFTEEEIIGAYNKKNKINFNRQEENY</sequence>
<dbReference type="OrthoDB" id="5506143at2"/>
<dbReference type="PIRSF" id="PIRSF030140">
    <property type="entry name" value="UCP030140"/>
    <property type="match status" value="1"/>
</dbReference>
<dbReference type="SUPFAM" id="SSF101386">
    <property type="entry name" value="all-alpha NTP pyrophosphatases"/>
    <property type="match status" value="1"/>
</dbReference>
<dbReference type="RefSeq" id="WP_025251164.1">
    <property type="nucleotide sequence ID" value="NZ_CP006934.1"/>
</dbReference>
<gene>
    <name evidence="1" type="ORF">SSABA_v1c06230</name>
</gene>
<dbReference type="Gene3D" id="1.10.4010.10">
    <property type="entry name" value="Type II deoxyuridine triphosphatase"/>
    <property type="match status" value="1"/>
</dbReference>